<proteinExistence type="predicted"/>
<dbReference type="PANTHER" id="PTHR43570">
    <property type="entry name" value="ALDEHYDE DEHYDROGENASE"/>
    <property type="match status" value="1"/>
</dbReference>
<dbReference type="EMBL" id="CAKXAJ010011334">
    <property type="protein sequence ID" value="CAH2212920.1"/>
    <property type="molecule type" value="Genomic_DNA"/>
</dbReference>
<feature type="non-terminal residue" evidence="2">
    <location>
        <position position="1"/>
    </location>
</feature>
<evidence type="ECO:0000313" key="2">
    <source>
        <dbReference type="EMBL" id="CAH2212920.1"/>
    </source>
</evidence>
<comment type="caution">
    <text evidence="2">The sequence shown here is derived from an EMBL/GenBank/DDBJ whole genome shotgun (WGS) entry which is preliminary data.</text>
</comment>
<dbReference type="PANTHER" id="PTHR43570:SF16">
    <property type="entry name" value="ALDEHYDE DEHYDROGENASE TYPE III, ISOFORM Q"/>
    <property type="match status" value="1"/>
</dbReference>
<dbReference type="InterPro" id="IPR016161">
    <property type="entry name" value="Ald_DH/histidinol_DH"/>
</dbReference>
<name>A0A8S4QK16_9NEOP</name>
<dbReference type="OrthoDB" id="440325at2759"/>
<reference evidence="2" key="1">
    <citation type="submission" date="2022-03" db="EMBL/GenBank/DDBJ databases">
        <authorList>
            <person name="Lindestad O."/>
        </authorList>
    </citation>
    <scope>NUCLEOTIDE SEQUENCE</scope>
</reference>
<keyword evidence="1" id="KW-0560">Oxidoreductase</keyword>
<dbReference type="Proteomes" id="UP000838756">
    <property type="component" value="Unassembled WGS sequence"/>
</dbReference>
<dbReference type="GO" id="GO:0004029">
    <property type="term" value="F:aldehyde dehydrogenase (NAD+) activity"/>
    <property type="evidence" value="ECO:0007669"/>
    <property type="project" value="TreeGrafter"/>
</dbReference>
<sequence length="133" mass="15740">MRMYEENRGAMIDALVKDLRRSKTEAVLLEVDYLVNDLTNLLNNFEEWAKPEKVVQKARDTYNSGTTKPLEWRKRQLKSLMRMYEENRGAMIDALVKDLRRSKTEAVLLEVDYLVNDLTNLLNNFEEWAKPEK</sequence>
<keyword evidence="3" id="KW-1185">Reference proteome</keyword>
<dbReference type="Gene3D" id="3.40.605.10">
    <property type="entry name" value="Aldehyde Dehydrogenase, Chain A, domain 1"/>
    <property type="match status" value="1"/>
</dbReference>
<organism evidence="2 3">
    <name type="scientific">Pararge aegeria aegeria</name>
    <dbReference type="NCBI Taxonomy" id="348720"/>
    <lineage>
        <taxon>Eukaryota</taxon>
        <taxon>Metazoa</taxon>
        <taxon>Ecdysozoa</taxon>
        <taxon>Arthropoda</taxon>
        <taxon>Hexapoda</taxon>
        <taxon>Insecta</taxon>
        <taxon>Pterygota</taxon>
        <taxon>Neoptera</taxon>
        <taxon>Endopterygota</taxon>
        <taxon>Lepidoptera</taxon>
        <taxon>Glossata</taxon>
        <taxon>Ditrysia</taxon>
        <taxon>Papilionoidea</taxon>
        <taxon>Nymphalidae</taxon>
        <taxon>Satyrinae</taxon>
        <taxon>Satyrini</taxon>
        <taxon>Parargina</taxon>
        <taxon>Pararge</taxon>
    </lineage>
</organism>
<evidence type="ECO:0000313" key="3">
    <source>
        <dbReference type="Proteomes" id="UP000838756"/>
    </source>
</evidence>
<dbReference type="InterPro" id="IPR016162">
    <property type="entry name" value="Ald_DH_N"/>
</dbReference>
<dbReference type="AlphaFoldDB" id="A0A8S4QK16"/>
<dbReference type="SUPFAM" id="SSF53720">
    <property type="entry name" value="ALDH-like"/>
    <property type="match status" value="1"/>
</dbReference>
<dbReference type="GO" id="GO:0006081">
    <property type="term" value="P:aldehyde metabolic process"/>
    <property type="evidence" value="ECO:0007669"/>
    <property type="project" value="InterPro"/>
</dbReference>
<gene>
    <name evidence="2" type="primary">jg15869</name>
    <name evidence="2" type="ORF">PAEG_LOCUS3522</name>
</gene>
<dbReference type="GO" id="GO:0005737">
    <property type="term" value="C:cytoplasm"/>
    <property type="evidence" value="ECO:0007669"/>
    <property type="project" value="TreeGrafter"/>
</dbReference>
<dbReference type="InterPro" id="IPR012394">
    <property type="entry name" value="Aldehyde_DH_NAD(P)"/>
</dbReference>
<protein>
    <submittedName>
        <fullName evidence="2">Jg15869 protein</fullName>
    </submittedName>
</protein>
<accession>A0A8S4QK16</accession>
<evidence type="ECO:0000256" key="1">
    <source>
        <dbReference type="ARBA" id="ARBA00023002"/>
    </source>
</evidence>